<keyword evidence="1" id="KW-0472">Membrane</keyword>
<keyword evidence="1" id="KW-0812">Transmembrane</keyword>
<dbReference type="AlphaFoldDB" id="A0A2K9NQ49"/>
<dbReference type="Proteomes" id="UP000235584">
    <property type="component" value="Chromosome"/>
</dbReference>
<organism evidence="2 3">
    <name type="scientific">Bacteriovorax stolpii</name>
    <name type="common">Bdellovibrio stolpii</name>
    <dbReference type="NCBI Taxonomy" id="960"/>
    <lineage>
        <taxon>Bacteria</taxon>
        <taxon>Pseudomonadati</taxon>
        <taxon>Bdellovibrionota</taxon>
        <taxon>Bacteriovoracia</taxon>
        <taxon>Bacteriovoracales</taxon>
        <taxon>Bacteriovoracaceae</taxon>
        <taxon>Bacteriovorax</taxon>
    </lineage>
</organism>
<keyword evidence="1" id="KW-1133">Transmembrane helix</keyword>
<reference evidence="2 3" key="1">
    <citation type="submission" date="2018-01" db="EMBL/GenBank/DDBJ databases">
        <title>Complete genome sequence of Bacteriovorax stolpii DSM12778.</title>
        <authorList>
            <person name="Tang B."/>
            <person name="Chang J."/>
        </authorList>
    </citation>
    <scope>NUCLEOTIDE SEQUENCE [LARGE SCALE GENOMIC DNA]</scope>
    <source>
        <strain evidence="2 3">DSM 12778</strain>
    </source>
</reference>
<dbReference type="KEGG" id="bsto:C0V70_05815"/>
<gene>
    <name evidence="2" type="ORF">C0V70_05815</name>
</gene>
<evidence type="ECO:0000313" key="3">
    <source>
        <dbReference type="Proteomes" id="UP000235584"/>
    </source>
</evidence>
<dbReference type="EMBL" id="CP025704">
    <property type="protein sequence ID" value="AUN97638.1"/>
    <property type="molecule type" value="Genomic_DNA"/>
</dbReference>
<accession>A0A2K9NQ49</accession>
<evidence type="ECO:0000313" key="2">
    <source>
        <dbReference type="EMBL" id="AUN97638.1"/>
    </source>
</evidence>
<evidence type="ECO:0000256" key="1">
    <source>
        <dbReference type="SAM" id="Phobius"/>
    </source>
</evidence>
<proteinExistence type="predicted"/>
<feature type="transmembrane region" description="Helical" evidence="1">
    <location>
        <begin position="44"/>
        <end position="62"/>
    </location>
</feature>
<feature type="transmembrane region" description="Helical" evidence="1">
    <location>
        <begin position="12"/>
        <end position="38"/>
    </location>
</feature>
<name>A0A2K9NQ49_BACTC</name>
<keyword evidence="3" id="KW-1185">Reference proteome</keyword>
<sequence length="91" mass="10294">MKFYYPKFLKTGPNFVGLSIIDLIILVVSLVVALVFNLTSMESLGLVFAVIGICKLVALKFPRGHIQFYTLKRSILDWRNDLSKLTQGVFI</sequence>
<protein>
    <submittedName>
        <fullName evidence="2">Uncharacterized protein</fullName>
    </submittedName>
</protein>